<accession>A0A3B1BTS9</accession>
<dbReference type="Gene3D" id="3.30.300.20">
    <property type="match status" value="1"/>
</dbReference>
<proteinExistence type="inferred from homology"/>
<dbReference type="InterPro" id="IPR016484">
    <property type="entry name" value="GTPase_Der"/>
</dbReference>
<dbReference type="SMART" id="SM00382">
    <property type="entry name" value="AAA"/>
    <property type="match status" value="2"/>
</dbReference>
<name>A0A3B1BTS9_9ZZZZ</name>
<dbReference type="InterPro" id="IPR003593">
    <property type="entry name" value="AAA+_ATPase"/>
</dbReference>
<dbReference type="GO" id="GO:0042254">
    <property type="term" value="P:ribosome biogenesis"/>
    <property type="evidence" value="ECO:0007669"/>
    <property type="project" value="UniProtKB-KW"/>
</dbReference>
<dbReference type="PRINTS" id="PR00326">
    <property type="entry name" value="GTP1OBG"/>
</dbReference>
<evidence type="ECO:0000256" key="2">
    <source>
        <dbReference type="ARBA" id="ARBA00020953"/>
    </source>
</evidence>
<evidence type="ECO:0000313" key="9">
    <source>
        <dbReference type="EMBL" id="VAX14130.1"/>
    </source>
</evidence>
<feature type="domain" description="EngA-type G" evidence="8">
    <location>
        <begin position="178"/>
        <end position="351"/>
    </location>
</feature>
<dbReference type="FunFam" id="3.40.50.300:FF:000057">
    <property type="entry name" value="GTPase Der"/>
    <property type="match status" value="1"/>
</dbReference>
<dbReference type="InterPro" id="IPR027417">
    <property type="entry name" value="P-loop_NTPase"/>
</dbReference>
<dbReference type="GO" id="GO:0005525">
    <property type="term" value="F:GTP binding"/>
    <property type="evidence" value="ECO:0007669"/>
    <property type="project" value="UniProtKB-KW"/>
</dbReference>
<dbReference type="PROSITE" id="PS51712">
    <property type="entry name" value="G_ENGA"/>
    <property type="match status" value="2"/>
</dbReference>
<dbReference type="InterPro" id="IPR031166">
    <property type="entry name" value="G_ENGA"/>
</dbReference>
<dbReference type="PIRSF" id="PIRSF006485">
    <property type="entry name" value="GTP-binding_EngA"/>
    <property type="match status" value="1"/>
</dbReference>
<dbReference type="EMBL" id="UOFZ01000158">
    <property type="protein sequence ID" value="VAX14130.1"/>
    <property type="molecule type" value="Genomic_DNA"/>
</dbReference>
<dbReference type="InterPro" id="IPR015946">
    <property type="entry name" value="KH_dom-like_a/b"/>
</dbReference>
<protein>
    <recommendedName>
        <fullName evidence="2">GTPase Der</fullName>
    </recommendedName>
    <alternativeName>
        <fullName evidence="7">GTP-binding protein EngA</fullName>
    </alternativeName>
</protein>
<comment type="similarity">
    <text evidence="1">Belongs to the TRAFAC class TrmE-Era-EngA-EngB-Septin-like GTPase superfamily. EngA (Der) GTPase family.</text>
</comment>
<evidence type="ECO:0000256" key="1">
    <source>
        <dbReference type="ARBA" id="ARBA00008279"/>
    </source>
</evidence>
<dbReference type="Gene3D" id="3.40.50.300">
    <property type="entry name" value="P-loop containing nucleotide triphosphate hydrolases"/>
    <property type="match status" value="2"/>
</dbReference>
<evidence type="ECO:0000259" key="8">
    <source>
        <dbReference type="PROSITE" id="PS51712"/>
    </source>
</evidence>
<dbReference type="FunFam" id="3.30.300.20:FF:000004">
    <property type="entry name" value="GTPase Der"/>
    <property type="match status" value="1"/>
</dbReference>
<dbReference type="PANTHER" id="PTHR43834">
    <property type="entry name" value="GTPASE DER"/>
    <property type="match status" value="1"/>
</dbReference>
<dbReference type="FunFam" id="3.40.50.300:FF:000040">
    <property type="entry name" value="GTPase Der"/>
    <property type="match status" value="1"/>
</dbReference>
<gene>
    <name evidence="9" type="ORF">MNBD_GAMMA24-2535</name>
</gene>
<keyword evidence="3" id="KW-0690">Ribosome biogenesis</keyword>
<evidence type="ECO:0000256" key="5">
    <source>
        <dbReference type="ARBA" id="ARBA00022741"/>
    </source>
</evidence>
<keyword evidence="6" id="KW-0342">GTP-binding</keyword>
<evidence type="ECO:0000256" key="4">
    <source>
        <dbReference type="ARBA" id="ARBA00022737"/>
    </source>
</evidence>
<evidence type="ECO:0000256" key="6">
    <source>
        <dbReference type="ARBA" id="ARBA00023134"/>
    </source>
</evidence>
<dbReference type="NCBIfam" id="TIGR00231">
    <property type="entry name" value="small_GTP"/>
    <property type="match status" value="2"/>
</dbReference>
<feature type="domain" description="EngA-type G" evidence="8">
    <location>
        <begin position="3"/>
        <end position="166"/>
    </location>
</feature>
<dbReference type="Pfam" id="PF01926">
    <property type="entry name" value="MMR_HSR1"/>
    <property type="match status" value="2"/>
</dbReference>
<sequence>MKPVIALVGRPNVGKSTLFNRLTKTRDALVADQPGLTRDRKFGEGRVGKQPYIVVDTGGLTGETDGIEELMEEQSWLAVEQADSVLFLVDARNGLTPEDQHLAKRLRKTGKHIMLVVNKIDGLEADLVTAEFYHLGLGTPQAITASHGRGVPALMQAVFEDMPLEDVDEALDVASKGIKIAIIGRPNVGKSTLVNRMLGEERVVAYDLPGTTRDSIYLPFERDGQEYTLIDTAGVRRRSRVSEVVEKFSVIKALKAIEDANVVIMLLDASEGITDQDASLLGFVLDAGRALVLAINKWDGLSIDQKDKVRRELDYRLPFLGFAKTHFISALHGSGVGDLYASVNRAYASACKDFSTPELTRLLEELVVAHQPPLVKGRRIKLRYAHQGGINPPIIVIHGNQTASVPDAYRRYLINAFLKHLKLEGTPMRLEFKSGKNPFAGKKNKLTPRQIEKRRRLRKFTTHKN</sequence>
<dbReference type="PANTHER" id="PTHR43834:SF6">
    <property type="entry name" value="GTPASE DER"/>
    <property type="match status" value="1"/>
</dbReference>
<dbReference type="Pfam" id="PF14714">
    <property type="entry name" value="KH_dom-like"/>
    <property type="match status" value="1"/>
</dbReference>
<keyword evidence="5" id="KW-0547">Nucleotide-binding</keyword>
<dbReference type="CDD" id="cd01895">
    <property type="entry name" value="EngA2"/>
    <property type="match status" value="1"/>
</dbReference>
<evidence type="ECO:0000256" key="3">
    <source>
        <dbReference type="ARBA" id="ARBA00022517"/>
    </source>
</evidence>
<dbReference type="InterPro" id="IPR005225">
    <property type="entry name" value="Small_GTP-bd"/>
</dbReference>
<dbReference type="GO" id="GO:0043022">
    <property type="term" value="F:ribosome binding"/>
    <property type="evidence" value="ECO:0007669"/>
    <property type="project" value="TreeGrafter"/>
</dbReference>
<organism evidence="9">
    <name type="scientific">hydrothermal vent metagenome</name>
    <dbReference type="NCBI Taxonomy" id="652676"/>
    <lineage>
        <taxon>unclassified sequences</taxon>
        <taxon>metagenomes</taxon>
        <taxon>ecological metagenomes</taxon>
    </lineage>
</organism>
<dbReference type="HAMAP" id="MF_00195">
    <property type="entry name" value="GTPase_Der"/>
    <property type="match status" value="1"/>
</dbReference>
<dbReference type="InterPro" id="IPR006073">
    <property type="entry name" value="GTP-bd"/>
</dbReference>
<dbReference type="CDD" id="cd01894">
    <property type="entry name" value="EngA1"/>
    <property type="match status" value="1"/>
</dbReference>
<dbReference type="NCBIfam" id="TIGR03594">
    <property type="entry name" value="GTPase_EngA"/>
    <property type="match status" value="1"/>
</dbReference>
<dbReference type="AlphaFoldDB" id="A0A3B1BTS9"/>
<evidence type="ECO:0000256" key="7">
    <source>
        <dbReference type="ARBA" id="ARBA00032345"/>
    </source>
</evidence>
<dbReference type="SUPFAM" id="SSF52540">
    <property type="entry name" value="P-loop containing nucleoside triphosphate hydrolases"/>
    <property type="match status" value="2"/>
</dbReference>
<reference evidence="9" key="1">
    <citation type="submission" date="2018-06" db="EMBL/GenBank/DDBJ databases">
        <authorList>
            <person name="Zhirakovskaya E."/>
        </authorList>
    </citation>
    <scope>NUCLEOTIDE SEQUENCE</scope>
</reference>
<dbReference type="InterPro" id="IPR032859">
    <property type="entry name" value="KH_dom-like"/>
</dbReference>
<keyword evidence="4" id="KW-0677">Repeat</keyword>